<protein>
    <submittedName>
        <fullName evidence="5">Tyrosine-type recombinase/integrase</fullName>
    </submittedName>
</protein>
<evidence type="ECO:0000259" key="4">
    <source>
        <dbReference type="PROSITE" id="PS51898"/>
    </source>
</evidence>
<dbReference type="Gene3D" id="1.10.443.10">
    <property type="entry name" value="Intergrase catalytic core"/>
    <property type="match status" value="1"/>
</dbReference>
<reference evidence="5 6" key="1">
    <citation type="submission" date="2020-03" db="EMBL/GenBank/DDBJ databases">
        <title>Cyclobacterium plantarum sp. nov., a marine bacterium isolated from a coastal-marine wetland.</title>
        <authorList>
            <person name="Sanchez-Porro C."/>
            <person name="Ventosa A."/>
            <person name="Amoozegar M."/>
        </authorList>
    </citation>
    <scope>NUCLEOTIDE SEQUENCE [LARGE SCALE GENOMIC DNA]</scope>
    <source>
        <strain evidence="5 6">GBPx2</strain>
    </source>
</reference>
<dbReference type="PANTHER" id="PTHR30349">
    <property type="entry name" value="PHAGE INTEGRASE-RELATED"/>
    <property type="match status" value="1"/>
</dbReference>
<feature type="domain" description="Tyr recombinase" evidence="4">
    <location>
        <begin position="216"/>
        <end position="402"/>
    </location>
</feature>
<gene>
    <name evidence="5" type="ORF">G9Q97_14095</name>
</gene>
<sequence length="410" mass="47813">MNIQAVLKNVNPKSKIGTINIYLNFVTEFDRNQIFVKTPIRIEKRYWNNGKIRKSHPNYNEYSQLLASEQGAVLDLVNDLRLQGVPITSDSFKSYRDKKNEGIKDLVTLAKEYIAIRTDATKRLRDKLNNLVTRLEDFSNGKKFYHSQINQKWVNAFSTYLQTPQPNHPNKYLRTGQQPATIHKTFKFLKQVLHFYSKTGVIDDSFKSLNYPKAFTQKQMVFIESEIRKLIEYQPTRDSIKRVKDLALIQLFTGLRYSDAIKINQSNIFNEQLAITAEKTNQNINIPLHPALKNILEKYDYDLSPLKITNQRYNDHLKDLVKLAGIESKAEYIYFENGVKKTCQKHKYELVASHTFRRTFITNAIIKGIPLHVIQSITGHTTLKQLSEYVNIADSIKQQEMNKMNELFRV</sequence>
<dbReference type="InterPro" id="IPR025269">
    <property type="entry name" value="SAM-like_dom"/>
</dbReference>
<name>A0ABX0H8K2_9BACT</name>
<dbReference type="Pfam" id="PF13102">
    <property type="entry name" value="Phage_int_SAM_5"/>
    <property type="match status" value="1"/>
</dbReference>
<dbReference type="Pfam" id="PF00589">
    <property type="entry name" value="Phage_integrase"/>
    <property type="match status" value="1"/>
</dbReference>
<dbReference type="InterPro" id="IPR013762">
    <property type="entry name" value="Integrase-like_cat_sf"/>
</dbReference>
<evidence type="ECO:0000256" key="3">
    <source>
        <dbReference type="ARBA" id="ARBA00023172"/>
    </source>
</evidence>
<dbReference type="Proteomes" id="UP000649799">
    <property type="component" value="Unassembled WGS sequence"/>
</dbReference>
<keyword evidence="2" id="KW-0238">DNA-binding</keyword>
<evidence type="ECO:0000313" key="5">
    <source>
        <dbReference type="EMBL" id="NHE57942.1"/>
    </source>
</evidence>
<proteinExistence type="inferred from homology"/>
<dbReference type="SUPFAM" id="SSF56349">
    <property type="entry name" value="DNA breaking-rejoining enzymes"/>
    <property type="match status" value="1"/>
</dbReference>
<dbReference type="InterPro" id="IPR050090">
    <property type="entry name" value="Tyrosine_recombinase_XerCD"/>
</dbReference>
<organism evidence="5 6">
    <name type="scientific">Cyclobacterium plantarum</name>
    <dbReference type="NCBI Taxonomy" id="2716263"/>
    <lineage>
        <taxon>Bacteria</taxon>
        <taxon>Pseudomonadati</taxon>
        <taxon>Bacteroidota</taxon>
        <taxon>Cytophagia</taxon>
        <taxon>Cytophagales</taxon>
        <taxon>Cyclobacteriaceae</taxon>
        <taxon>Cyclobacterium</taxon>
    </lineage>
</organism>
<dbReference type="InterPro" id="IPR011010">
    <property type="entry name" value="DNA_brk_join_enz"/>
</dbReference>
<dbReference type="PANTHER" id="PTHR30349:SF64">
    <property type="entry name" value="PROPHAGE INTEGRASE INTD-RELATED"/>
    <property type="match status" value="1"/>
</dbReference>
<evidence type="ECO:0000256" key="1">
    <source>
        <dbReference type="ARBA" id="ARBA00008857"/>
    </source>
</evidence>
<comment type="similarity">
    <text evidence="1">Belongs to the 'phage' integrase family.</text>
</comment>
<keyword evidence="6" id="KW-1185">Reference proteome</keyword>
<dbReference type="InterPro" id="IPR002104">
    <property type="entry name" value="Integrase_catalytic"/>
</dbReference>
<comment type="caution">
    <text evidence="5">The sequence shown here is derived from an EMBL/GenBank/DDBJ whole genome shotgun (WGS) entry which is preliminary data.</text>
</comment>
<evidence type="ECO:0000256" key="2">
    <source>
        <dbReference type="ARBA" id="ARBA00023125"/>
    </source>
</evidence>
<dbReference type="EMBL" id="JAANYN010000005">
    <property type="protein sequence ID" value="NHE57942.1"/>
    <property type="molecule type" value="Genomic_DNA"/>
</dbReference>
<dbReference type="Gene3D" id="1.10.150.130">
    <property type="match status" value="1"/>
</dbReference>
<dbReference type="PROSITE" id="PS51898">
    <property type="entry name" value="TYR_RECOMBINASE"/>
    <property type="match status" value="1"/>
</dbReference>
<accession>A0ABX0H8K2</accession>
<keyword evidence="3" id="KW-0233">DNA recombination</keyword>
<dbReference type="RefSeq" id="WP_166147866.1">
    <property type="nucleotide sequence ID" value="NZ_JAANYN010000005.1"/>
</dbReference>
<evidence type="ECO:0000313" key="6">
    <source>
        <dbReference type="Proteomes" id="UP000649799"/>
    </source>
</evidence>
<dbReference type="InterPro" id="IPR035386">
    <property type="entry name" value="Arm-DNA-bind_5"/>
</dbReference>
<dbReference type="InterPro" id="IPR010998">
    <property type="entry name" value="Integrase_recombinase_N"/>
</dbReference>
<dbReference type="Pfam" id="PF17293">
    <property type="entry name" value="Arm-DNA-bind_5"/>
    <property type="match status" value="1"/>
</dbReference>